<dbReference type="Pfam" id="PF00072">
    <property type="entry name" value="Response_reg"/>
    <property type="match status" value="1"/>
</dbReference>
<keyword evidence="3" id="KW-0597">Phosphoprotein</keyword>
<dbReference type="Gene3D" id="3.30.565.10">
    <property type="entry name" value="Histidine kinase-like ATPase, C-terminal domain"/>
    <property type="match status" value="1"/>
</dbReference>
<dbReference type="GO" id="GO:0000155">
    <property type="term" value="F:phosphorelay sensor kinase activity"/>
    <property type="evidence" value="ECO:0007669"/>
    <property type="project" value="InterPro"/>
</dbReference>
<feature type="domain" description="HPt" evidence="11">
    <location>
        <begin position="839"/>
        <end position="946"/>
    </location>
</feature>
<gene>
    <name evidence="12" type="ORF">MNBD_GAMMA23-1708</name>
</gene>
<reference evidence="12" key="1">
    <citation type="submission" date="2018-06" db="EMBL/GenBank/DDBJ databases">
        <authorList>
            <person name="Zhirakovskaya E."/>
        </authorList>
    </citation>
    <scope>NUCLEOTIDE SEQUENCE</scope>
</reference>
<dbReference type="InterPro" id="IPR002545">
    <property type="entry name" value="CheW-lke_dom"/>
</dbReference>
<dbReference type="Gene3D" id="1.20.120.160">
    <property type="entry name" value="HPT domain"/>
    <property type="match status" value="4"/>
</dbReference>
<sequence length="2075" mass="230394">MTVNNELDINTLNWVKSEIDETMEQARTSLESYIEDQQDESLILFCINYLHQVYGTLQMVELYGASLLAEELELLAKAIHSNHVKNKDESFEVLIRGSLQLPDYLEKLQTGQKDTPIVLLPLFNDMRAARSEALLSETALFNPDLSVEPPAPKAKLHKDGEITKQIAELAKEKRHQFHIGLLGWFNKKNEKKSLGLISNVLEDLRNVSEEQNTNRMLWVADGLIDSLKHKGVDASVAVKSLVGKVDRTIKKIIDGGEVALAMEPPTDLVKNLLYYVAGSSATAGKTKQVKDLFKLAEVMPDTQTLEKARADLNAPNVALMDTVSGVLKEDLLQVKDSLDVFMRSEDKNPEILKLVSEKLTSMADTLGMLSLGPQRKDLIKQVEFIDSIIDGKHKANDDELMEIAAAIIGIEHTLNSMGEVTQRPVDGAASSDSSSSIKQPKTAEQQELLESVVAEAKIDIAAVKESVTDFSRQLNHPEVLSSVPALLDKVRGSLNILQLDRAAELLLSCKGYVENKLIPSKTIPEPETLDYLADAISSIEYYMESLVDSWGEPTAILNVAATSLEQLGKVLDEDKPTVRDPNASQDLINIDADTLVEATDDTVINLAAPSEVDVAATNESVDATITDLAQPDFGEPDTVTDLSQPDLDVTAEDLEFDLAFTPEVTESDLKSTDTEQITSLEIEGTLELDLADSSDSESSQEIERLDEAMGLWFSDPLSSDVAGLLVEVIKSIEENFKGDNKETVLKITNDMKQTIQRVADNSEVFSDDIEKSLLWARDELLKHVTGMSVVDGNSEAIDLSLEVKEKNITEAPTEFSIPEQVSAAQNKSQENESKTFSPPIEIDEEIFEIFLEEAEEEYENISRLLPLWKSNLGDMEALKDMRRSFHTLKGSGRLVGANDLGEFAWAFESMLNRVLDKTIQPTAELLDLMERGRAALPVLYELLKSSKRPDQNIFSLMEHADSLSRGELFTPLTETISSVSIPQPDLSVLDTPSMDSLSQPIDESLDKIQRPEIDSVLLEIYRKEVATHLQVLKQYITDWHENDIHEVTEPLFRALHTLTGSARTTGVQVVSELCLQLERYIKLLQSEELLVSNEGIKLFEDSANRIELICAQLGESGNELYVTTDLVHRIETLINTLRESMATRHSDGENKADDIGMVEPSLNSISSSIELEMPDDYDEELLEIFIEEGTEILDESENTLHAWIKDPDNNEYIEALQRQLHTLKGGARMSGVTVIGDVSHQLESLVTDIVANGTAMSDDIFAVIQHTQDSLVTMLEQLKAHQPLSSGQAIIDEIGIQRAKNRSSDSGEVAEPKANENINSETTSNNDMEISIENLEINELDQNSLAIEIGSEADAVVESKDINDLSIELTEELTSLADELDDIQLTDIDVSEDLSLSQNDLSENSLDLENDGENTEVIEQPVFDEPDAGLPPSSMETSIEPVEDNSLSSLDVDTEAAPQKTAPAEQVRVRADTLNNLVNFAGEVSIYRSRLEQQVNSFRFNLQELDETVDRFRGQLRKFEIETEAQIQTRKEEKLSAEHEHFDPLEFDRFTQMQQISRSMLESMNDIDSLRSILSGLNRESETLLVQQSRVNTELQEGLMSTRLVPFAKQVNRLKRIVRQTCKELGKQADIGFDGADLELDRNIVERMMPPIEHMLRNAIAHGIEMPAQRKAAGKPEQGTIHFDMSREGGDVVIQITDDGAGIDFNAIRSKAIETGVIKEGARVSEKFLLDLILESGFSTAEEVTQIAGRGVGLDVVNNEIKQLGGVLNIDTTYGEGTRFTISMPLSLAVSRALMVYVGDNMYAVPLLSVEGVERISHEALLELQSKEHATYTWVEEEFHYIHLGHLMDGVNLSLPGEGNKAALLMVRSGNFRAALHIEGLVGSREIVIKPVGAQLSTLRGISGATIMGDGSVVLILDLGVLIRIALTEDEQNYLETEVQADVAEPVIEEEKMQTVMVVDDSITVRKVTSRFLERNELEVIQAKDGVDALTQLLDVIPDVMLLDVEMPRMDGFELAINMRNDERLKDIPIIMITSRTGQKHRDRAMSIGVNMYMGKPYNETELLENIHSLLNIDK</sequence>
<feature type="compositionally biased region" description="Basic and acidic residues" evidence="7">
    <location>
        <begin position="1302"/>
        <end position="1314"/>
    </location>
</feature>
<dbReference type="SMART" id="SM00260">
    <property type="entry name" value="CheW"/>
    <property type="match status" value="1"/>
</dbReference>
<dbReference type="PANTHER" id="PTHR43395">
    <property type="entry name" value="SENSOR HISTIDINE KINASE CHEA"/>
    <property type="match status" value="1"/>
</dbReference>
<keyword evidence="6" id="KW-0175">Coiled coil</keyword>
<dbReference type="Gene3D" id="2.30.30.40">
    <property type="entry name" value="SH3 Domains"/>
    <property type="match status" value="1"/>
</dbReference>
<dbReference type="InterPro" id="IPR011006">
    <property type="entry name" value="CheY-like_superfamily"/>
</dbReference>
<evidence type="ECO:0000259" key="11">
    <source>
        <dbReference type="PROSITE" id="PS50894"/>
    </source>
</evidence>
<dbReference type="InterPro" id="IPR036061">
    <property type="entry name" value="CheW-like_dom_sf"/>
</dbReference>
<dbReference type="SUPFAM" id="SSF55874">
    <property type="entry name" value="ATPase domain of HSP90 chaperone/DNA topoisomerase II/histidine kinase"/>
    <property type="match status" value="1"/>
</dbReference>
<dbReference type="CDD" id="cd00088">
    <property type="entry name" value="HPT"/>
    <property type="match status" value="3"/>
</dbReference>
<dbReference type="PROSITE" id="PS50894">
    <property type="entry name" value="HPT"/>
    <property type="match status" value="3"/>
</dbReference>
<feature type="region of interest" description="Disordered" evidence="7">
    <location>
        <begin position="423"/>
        <end position="442"/>
    </location>
</feature>
<keyword evidence="5 12" id="KW-0418">Kinase</keyword>
<dbReference type="InterPro" id="IPR036890">
    <property type="entry name" value="HATPase_C_sf"/>
</dbReference>
<feature type="region of interest" description="Disordered" evidence="7">
    <location>
        <begin position="1301"/>
        <end position="1322"/>
    </location>
</feature>
<dbReference type="Pfam" id="PF01627">
    <property type="entry name" value="Hpt"/>
    <property type="match status" value="3"/>
</dbReference>
<feature type="domain" description="HPt" evidence="11">
    <location>
        <begin position="1174"/>
        <end position="1278"/>
    </location>
</feature>
<dbReference type="Pfam" id="PF26379">
    <property type="entry name" value="FimL_2nd"/>
    <property type="match status" value="1"/>
</dbReference>
<evidence type="ECO:0000313" key="12">
    <source>
        <dbReference type="EMBL" id="VAW96230.1"/>
    </source>
</evidence>
<dbReference type="InterPro" id="IPR003594">
    <property type="entry name" value="HATPase_dom"/>
</dbReference>
<dbReference type="GO" id="GO:0005737">
    <property type="term" value="C:cytoplasm"/>
    <property type="evidence" value="ECO:0007669"/>
    <property type="project" value="InterPro"/>
</dbReference>
<feature type="coiled-coil region" evidence="6">
    <location>
        <begin position="1488"/>
        <end position="1522"/>
    </location>
</feature>
<dbReference type="EMBL" id="UOFT01000052">
    <property type="protein sequence ID" value="VAW96230.1"/>
    <property type="molecule type" value="Genomic_DNA"/>
</dbReference>
<dbReference type="PROSITE" id="PS50110">
    <property type="entry name" value="RESPONSE_REGULATORY"/>
    <property type="match status" value="1"/>
</dbReference>
<dbReference type="InterPro" id="IPR058661">
    <property type="entry name" value="FimL_2nd"/>
</dbReference>
<dbReference type="InterPro" id="IPR004358">
    <property type="entry name" value="Sig_transdc_His_kin-like_C"/>
</dbReference>
<dbReference type="InterPro" id="IPR008207">
    <property type="entry name" value="Sig_transdc_His_kin_Hpt_dom"/>
</dbReference>
<evidence type="ECO:0000256" key="7">
    <source>
        <dbReference type="SAM" id="MobiDB-lite"/>
    </source>
</evidence>
<evidence type="ECO:0000256" key="1">
    <source>
        <dbReference type="ARBA" id="ARBA00000085"/>
    </source>
</evidence>
<evidence type="ECO:0000256" key="5">
    <source>
        <dbReference type="ARBA" id="ARBA00022777"/>
    </source>
</evidence>
<dbReference type="PROSITE" id="PS50851">
    <property type="entry name" value="CHEW"/>
    <property type="match status" value="1"/>
</dbReference>
<comment type="catalytic activity">
    <reaction evidence="1">
        <text>ATP + protein L-histidine = ADP + protein N-phospho-L-histidine.</text>
        <dbReference type="EC" id="2.7.13.3"/>
    </reaction>
</comment>
<feature type="domain" description="Histidine kinase" evidence="8">
    <location>
        <begin position="1536"/>
        <end position="1788"/>
    </location>
</feature>
<accession>A0A3B1A3S8</accession>
<evidence type="ECO:0000259" key="8">
    <source>
        <dbReference type="PROSITE" id="PS50109"/>
    </source>
</evidence>
<dbReference type="InterPro" id="IPR005467">
    <property type="entry name" value="His_kinase_dom"/>
</dbReference>
<dbReference type="EC" id="2.7.13.3" evidence="2"/>
<dbReference type="InterPro" id="IPR036641">
    <property type="entry name" value="HPT_dom_sf"/>
</dbReference>
<dbReference type="CDD" id="cd17546">
    <property type="entry name" value="REC_hyHK_CKI1_RcsC-like"/>
    <property type="match status" value="1"/>
</dbReference>
<dbReference type="InterPro" id="IPR004105">
    <property type="entry name" value="CheA-like_dim"/>
</dbReference>
<dbReference type="PRINTS" id="PR00344">
    <property type="entry name" value="BCTRLSENSOR"/>
</dbReference>
<dbReference type="GO" id="GO:0006935">
    <property type="term" value="P:chemotaxis"/>
    <property type="evidence" value="ECO:0007669"/>
    <property type="project" value="InterPro"/>
</dbReference>
<dbReference type="SMART" id="SM00073">
    <property type="entry name" value="HPT"/>
    <property type="match status" value="3"/>
</dbReference>
<feature type="domain" description="CheW-like" evidence="10">
    <location>
        <begin position="1790"/>
        <end position="1928"/>
    </location>
</feature>
<evidence type="ECO:0000256" key="2">
    <source>
        <dbReference type="ARBA" id="ARBA00012438"/>
    </source>
</evidence>
<dbReference type="SMART" id="SM01231">
    <property type="entry name" value="H-kinase_dim"/>
    <property type="match status" value="1"/>
</dbReference>
<dbReference type="Pfam" id="PF01584">
    <property type="entry name" value="CheW"/>
    <property type="match status" value="1"/>
</dbReference>
<organism evidence="12">
    <name type="scientific">hydrothermal vent metagenome</name>
    <dbReference type="NCBI Taxonomy" id="652676"/>
    <lineage>
        <taxon>unclassified sequences</taxon>
        <taxon>metagenomes</taxon>
        <taxon>ecological metagenomes</taxon>
    </lineage>
</organism>
<evidence type="ECO:0000256" key="6">
    <source>
        <dbReference type="SAM" id="Coils"/>
    </source>
</evidence>
<feature type="domain" description="HPt" evidence="11">
    <location>
        <begin position="1010"/>
        <end position="1113"/>
    </location>
</feature>
<dbReference type="Gene3D" id="1.10.287.560">
    <property type="entry name" value="Histidine kinase CheA-like, homodimeric domain"/>
    <property type="match status" value="1"/>
</dbReference>
<dbReference type="SUPFAM" id="SSF50341">
    <property type="entry name" value="CheW-like"/>
    <property type="match status" value="1"/>
</dbReference>
<evidence type="ECO:0000259" key="9">
    <source>
        <dbReference type="PROSITE" id="PS50110"/>
    </source>
</evidence>
<protein>
    <recommendedName>
        <fullName evidence="2">histidine kinase</fullName>
        <ecNumber evidence="2">2.7.13.3</ecNumber>
    </recommendedName>
</protein>
<proteinExistence type="predicted"/>
<dbReference type="SUPFAM" id="SSF52172">
    <property type="entry name" value="CheY-like"/>
    <property type="match status" value="1"/>
</dbReference>
<feature type="domain" description="Response regulatory" evidence="9">
    <location>
        <begin position="1955"/>
        <end position="2071"/>
    </location>
</feature>
<evidence type="ECO:0000256" key="4">
    <source>
        <dbReference type="ARBA" id="ARBA00022679"/>
    </source>
</evidence>
<dbReference type="SMART" id="SM00387">
    <property type="entry name" value="HATPase_c"/>
    <property type="match status" value="1"/>
</dbReference>
<name>A0A3B1A3S8_9ZZZZ</name>
<evidence type="ECO:0000259" key="10">
    <source>
        <dbReference type="PROSITE" id="PS50851"/>
    </source>
</evidence>
<dbReference type="PROSITE" id="PS50109">
    <property type="entry name" value="HIS_KIN"/>
    <property type="match status" value="1"/>
</dbReference>
<dbReference type="InterPro" id="IPR051315">
    <property type="entry name" value="Bact_Chemotaxis_CheA"/>
</dbReference>
<dbReference type="FunFam" id="3.30.565.10:FF:000016">
    <property type="entry name" value="Chemotaxis protein CheA, putative"/>
    <property type="match status" value="1"/>
</dbReference>
<dbReference type="PANTHER" id="PTHR43395:SF8">
    <property type="entry name" value="HISTIDINE KINASE"/>
    <property type="match status" value="1"/>
</dbReference>
<dbReference type="SUPFAM" id="SSF47226">
    <property type="entry name" value="Histidine-containing phosphotransfer domain, HPT domain"/>
    <property type="match status" value="5"/>
</dbReference>
<evidence type="ECO:0000256" key="3">
    <source>
        <dbReference type="ARBA" id="ARBA00022553"/>
    </source>
</evidence>
<keyword evidence="4" id="KW-0808">Transferase</keyword>
<dbReference type="Gene3D" id="3.40.50.2300">
    <property type="match status" value="1"/>
</dbReference>
<dbReference type="SMART" id="SM00448">
    <property type="entry name" value="REC"/>
    <property type="match status" value="1"/>
</dbReference>
<dbReference type="InterPro" id="IPR001789">
    <property type="entry name" value="Sig_transdc_resp-reg_receiver"/>
</dbReference>
<dbReference type="InterPro" id="IPR037006">
    <property type="entry name" value="CheA-like_homodim_sf"/>
</dbReference>
<dbReference type="Pfam" id="PF02518">
    <property type="entry name" value="HATPase_c"/>
    <property type="match status" value="1"/>
</dbReference>